<feature type="region of interest" description="Disordered" evidence="1">
    <location>
        <begin position="51"/>
        <end position="187"/>
    </location>
</feature>
<gene>
    <name evidence="3" type="ORF">ACFOSX_14900</name>
</gene>
<protein>
    <submittedName>
        <fullName evidence="3">Energy transducer TonB</fullName>
    </submittedName>
</protein>
<organism evidence="3 4">
    <name type="scientific">Winogradskyella maritima</name>
    <dbReference type="NCBI Taxonomy" id="1517766"/>
    <lineage>
        <taxon>Bacteria</taxon>
        <taxon>Pseudomonadati</taxon>
        <taxon>Bacteroidota</taxon>
        <taxon>Flavobacteriia</taxon>
        <taxon>Flavobacteriales</taxon>
        <taxon>Flavobacteriaceae</taxon>
        <taxon>Winogradskyella</taxon>
    </lineage>
</organism>
<evidence type="ECO:0000313" key="4">
    <source>
        <dbReference type="Proteomes" id="UP001595812"/>
    </source>
</evidence>
<dbReference type="EMBL" id="JBHSAT010000023">
    <property type="protein sequence ID" value="MFC3878526.1"/>
    <property type="molecule type" value="Genomic_DNA"/>
</dbReference>
<name>A0ABV8ANX0_9FLAO</name>
<dbReference type="RefSeq" id="WP_386103031.1">
    <property type="nucleotide sequence ID" value="NZ_JBHSAT010000023.1"/>
</dbReference>
<keyword evidence="2" id="KW-1133">Transmembrane helix</keyword>
<evidence type="ECO:0000256" key="2">
    <source>
        <dbReference type="SAM" id="Phobius"/>
    </source>
</evidence>
<reference evidence="4" key="1">
    <citation type="journal article" date="2019" name="Int. J. Syst. Evol. Microbiol.">
        <title>The Global Catalogue of Microorganisms (GCM) 10K type strain sequencing project: providing services to taxonomists for standard genome sequencing and annotation.</title>
        <authorList>
            <consortium name="The Broad Institute Genomics Platform"/>
            <consortium name="The Broad Institute Genome Sequencing Center for Infectious Disease"/>
            <person name="Wu L."/>
            <person name="Ma J."/>
        </authorList>
    </citation>
    <scope>NUCLEOTIDE SEQUENCE [LARGE SCALE GENOMIC DNA]</scope>
    <source>
        <strain evidence="4">CECT 8979</strain>
    </source>
</reference>
<evidence type="ECO:0000256" key="1">
    <source>
        <dbReference type="SAM" id="MobiDB-lite"/>
    </source>
</evidence>
<keyword evidence="2" id="KW-0812">Transmembrane</keyword>
<accession>A0ABV8ANX0</accession>
<feature type="compositionally biased region" description="Basic and acidic residues" evidence="1">
    <location>
        <begin position="106"/>
        <end position="144"/>
    </location>
</feature>
<comment type="caution">
    <text evidence="3">The sequence shown here is derived from an EMBL/GenBank/DDBJ whole genome shotgun (WGS) entry which is preliminary data.</text>
</comment>
<keyword evidence="4" id="KW-1185">Reference proteome</keyword>
<dbReference type="Proteomes" id="UP001595812">
    <property type="component" value="Unassembled WGS sequence"/>
</dbReference>
<feature type="transmembrane region" description="Helical" evidence="2">
    <location>
        <begin position="12"/>
        <end position="31"/>
    </location>
</feature>
<sequence>MKYFETKHERNSARITGLLTIILLLLLFVVGPQYLDPPKEYGVAVNFGTTDYGSGNKPLSNPRKADIPKPVEQPKPQEPKIQPQQKTPKAEDVLTSETAESIAIRKQKEAEAKAKADAERVERQKREAEERRRREEAEKRKSLDDLIGGVKNSSGNTDGGEGPDGQAGNKGRPEGDPYAPSYFGGSGPGKGGVGYGLGGRGRPSRQIYKQECNEYGLVVVKIEVNRSGSVVSASPGVRGTTNTHPCLLEPAKKIAMSHKWPADSNAPARQIGFVSINFDVSQ</sequence>
<keyword evidence="2" id="KW-0472">Membrane</keyword>
<evidence type="ECO:0000313" key="3">
    <source>
        <dbReference type="EMBL" id="MFC3878526.1"/>
    </source>
</evidence>
<proteinExistence type="predicted"/>